<dbReference type="Gene3D" id="3.30.70.20">
    <property type="match status" value="1"/>
</dbReference>
<evidence type="ECO:0000256" key="4">
    <source>
        <dbReference type="ARBA" id="ARBA00023004"/>
    </source>
</evidence>
<dbReference type="GO" id="GO:0046872">
    <property type="term" value="F:metal ion binding"/>
    <property type="evidence" value="ECO:0007669"/>
    <property type="project" value="UniProtKB-KW"/>
</dbReference>
<comment type="caution">
    <text evidence="7">The sequence shown here is derived from an EMBL/GenBank/DDBJ whole genome shotgun (WGS) entry which is preliminary data.</text>
</comment>
<dbReference type="SUPFAM" id="SSF54862">
    <property type="entry name" value="4Fe-4S ferredoxins"/>
    <property type="match status" value="1"/>
</dbReference>
<evidence type="ECO:0000259" key="6">
    <source>
        <dbReference type="PROSITE" id="PS51379"/>
    </source>
</evidence>
<proteinExistence type="predicted"/>
<dbReference type="EMBL" id="DSEC01000474">
    <property type="protein sequence ID" value="HER44124.1"/>
    <property type="molecule type" value="Genomic_DNA"/>
</dbReference>
<sequence>MSAKSPVDTLFERVVDRGLCTRCGTCVGVCPANAIRISDPLGLSLPERSGACTSCGLCLEGCPGERVDFMKLESAYVGEGHSDSLLGIVRSAYLSHAMDPGIRRAGASGGVATALQLFLLRERRIDGSILYAGHDSEPWRGEGRIVETEDGIAAAAQSRYHLSPMNTALKRLFEKSGRYAYVGLPCHVHGLRKLQAAGWKTKAEIGPVIGIYCGNNLYFEATRAVLRKLGFDRLEDIVSLSYREGRWPGDFTATDRNGRTRSISKLDFNQTIPFYANHRCLTCIDLTNELSDISIGDGWAKEEASQEGWSIVLARTEEGERTVRDAAAAGHIHIEGITLGEAAGMHSHAFDLKKKGAFIRIALWKSWGRAVPSYDREPPPQKLSRRIAELFVASQFIVCSSGAGRSVFKRLPLGATGAAFRFLRKIWMRRSK</sequence>
<evidence type="ECO:0000256" key="5">
    <source>
        <dbReference type="ARBA" id="ARBA00023014"/>
    </source>
</evidence>
<accession>A0A7V2AVP7</accession>
<evidence type="ECO:0000256" key="1">
    <source>
        <dbReference type="ARBA" id="ARBA00001974"/>
    </source>
</evidence>
<reference evidence="7" key="1">
    <citation type="journal article" date="2020" name="mSystems">
        <title>Genome- and Community-Level Interaction Insights into Carbon Utilization and Element Cycling Functions of Hydrothermarchaeota in Hydrothermal Sediment.</title>
        <authorList>
            <person name="Zhou Z."/>
            <person name="Liu Y."/>
            <person name="Xu W."/>
            <person name="Pan J."/>
            <person name="Luo Z.H."/>
            <person name="Li M."/>
        </authorList>
    </citation>
    <scope>NUCLEOTIDE SEQUENCE [LARGE SCALE GENOMIC DNA]</scope>
    <source>
        <strain evidence="7">SpSt-1233</strain>
    </source>
</reference>
<dbReference type="GO" id="GO:0051536">
    <property type="term" value="F:iron-sulfur cluster binding"/>
    <property type="evidence" value="ECO:0007669"/>
    <property type="project" value="UniProtKB-KW"/>
</dbReference>
<comment type="cofactor">
    <cofactor evidence="1">
        <name>FAD</name>
        <dbReference type="ChEBI" id="CHEBI:57692"/>
    </cofactor>
</comment>
<dbReference type="PANTHER" id="PTHR31332">
    <property type="entry name" value="7-HYDROXYMETHYL CHLOROPHYLL A REDUCTASE, CHLOROPLASTIC"/>
    <property type="match status" value="1"/>
</dbReference>
<organism evidence="7">
    <name type="scientific">Eiseniibacteriota bacterium</name>
    <dbReference type="NCBI Taxonomy" id="2212470"/>
    <lineage>
        <taxon>Bacteria</taxon>
        <taxon>Candidatus Eiseniibacteriota</taxon>
    </lineage>
</organism>
<evidence type="ECO:0000256" key="3">
    <source>
        <dbReference type="ARBA" id="ARBA00023002"/>
    </source>
</evidence>
<dbReference type="InterPro" id="IPR045220">
    <property type="entry name" value="FRHB/FDHB/HCAR-like"/>
</dbReference>
<dbReference type="PROSITE" id="PS51379">
    <property type="entry name" value="4FE4S_FER_2"/>
    <property type="match status" value="2"/>
</dbReference>
<protein>
    <submittedName>
        <fullName evidence="7">4Fe-4S dicluster domain-containing protein</fullName>
    </submittedName>
</protein>
<dbReference type="AlphaFoldDB" id="A0A7V2AVP7"/>
<evidence type="ECO:0000256" key="2">
    <source>
        <dbReference type="ARBA" id="ARBA00022723"/>
    </source>
</evidence>
<feature type="domain" description="4Fe-4S ferredoxin-type" evidence="6">
    <location>
        <begin position="42"/>
        <end position="72"/>
    </location>
</feature>
<keyword evidence="2" id="KW-0479">Metal-binding</keyword>
<dbReference type="InterPro" id="IPR007516">
    <property type="entry name" value="Co_F420_Hydgase/DH_bsu_N"/>
</dbReference>
<name>A0A7V2AVP7_UNCEI</name>
<keyword evidence="4" id="KW-0408">Iron</keyword>
<dbReference type="GO" id="GO:0052592">
    <property type="term" value="F:oxidoreductase activity, acting on CH or CH2 groups, with an iron-sulfur protein as acceptor"/>
    <property type="evidence" value="ECO:0007669"/>
    <property type="project" value="TreeGrafter"/>
</dbReference>
<keyword evidence="3" id="KW-0560">Oxidoreductase</keyword>
<dbReference type="Pfam" id="PF13187">
    <property type="entry name" value="Fer4_9"/>
    <property type="match status" value="1"/>
</dbReference>
<dbReference type="InterPro" id="IPR017896">
    <property type="entry name" value="4Fe4S_Fe-S-bd"/>
</dbReference>
<dbReference type="PANTHER" id="PTHR31332:SF6">
    <property type="entry name" value="FORMATE DEHYDROGENASE SUBUNIT BETA"/>
    <property type="match status" value="1"/>
</dbReference>
<dbReference type="Pfam" id="PF04422">
    <property type="entry name" value="FrhB_FdhB_N"/>
    <property type="match status" value="1"/>
</dbReference>
<keyword evidence="5" id="KW-0411">Iron-sulfur</keyword>
<gene>
    <name evidence="7" type="ORF">ENO08_06660</name>
</gene>
<dbReference type="InterPro" id="IPR007525">
    <property type="entry name" value="FrhB_FdhB_C"/>
</dbReference>
<dbReference type="Proteomes" id="UP000886069">
    <property type="component" value="Unassembled WGS sequence"/>
</dbReference>
<dbReference type="PROSITE" id="PS00198">
    <property type="entry name" value="4FE4S_FER_1"/>
    <property type="match status" value="2"/>
</dbReference>
<evidence type="ECO:0000313" key="7">
    <source>
        <dbReference type="EMBL" id="HER44124.1"/>
    </source>
</evidence>
<dbReference type="Pfam" id="PF04432">
    <property type="entry name" value="FrhB_FdhB_C"/>
    <property type="match status" value="1"/>
</dbReference>
<dbReference type="InterPro" id="IPR017900">
    <property type="entry name" value="4Fe4S_Fe_S_CS"/>
</dbReference>
<feature type="domain" description="4Fe-4S ferredoxin-type" evidence="6">
    <location>
        <begin position="11"/>
        <end position="40"/>
    </location>
</feature>